<evidence type="ECO:0000313" key="5">
    <source>
        <dbReference type="Proteomes" id="UP000606653"/>
    </source>
</evidence>
<dbReference type="Gene3D" id="3.40.1350.10">
    <property type="match status" value="1"/>
</dbReference>
<dbReference type="NCBIfam" id="TIGR00252">
    <property type="entry name" value="YraN family protein"/>
    <property type="match status" value="1"/>
</dbReference>
<dbReference type="CDD" id="cd20736">
    <property type="entry name" value="PoNe_Nuclease"/>
    <property type="match status" value="1"/>
</dbReference>
<evidence type="ECO:0000256" key="3">
    <source>
        <dbReference type="SAM" id="MobiDB-lite"/>
    </source>
</evidence>
<accession>A0ABQ2KQP4</accession>
<proteinExistence type="inferred from homology"/>
<evidence type="ECO:0000313" key="4">
    <source>
        <dbReference type="EMBL" id="GGN90524.1"/>
    </source>
</evidence>
<dbReference type="PANTHER" id="PTHR34039">
    <property type="entry name" value="UPF0102 PROTEIN YRAN"/>
    <property type="match status" value="1"/>
</dbReference>
<evidence type="ECO:0000256" key="1">
    <source>
        <dbReference type="ARBA" id="ARBA00006738"/>
    </source>
</evidence>
<organism evidence="4 5">
    <name type="scientific">Saccharibacillus kuerlensis</name>
    <dbReference type="NCBI Taxonomy" id="459527"/>
    <lineage>
        <taxon>Bacteria</taxon>
        <taxon>Bacillati</taxon>
        <taxon>Bacillota</taxon>
        <taxon>Bacilli</taxon>
        <taxon>Bacillales</taxon>
        <taxon>Paenibacillaceae</taxon>
        <taxon>Saccharibacillus</taxon>
    </lineage>
</organism>
<dbReference type="Pfam" id="PF02021">
    <property type="entry name" value="UPF0102"/>
    <property type="match status" value="1"/>
</dbReference>
<dbReference type="Proteomes" id="UP000606653">
    <property type="component" value="Unassembled WGS sequence"/>
</dbReference>
<comment type="similarity">
    <text evidence="1 2">Belongs to the UPF0102 family.</text>
</comment>
<dbReference type="NCBIfam" id="NF009150">
    <property type="entry name" value="PRK12497.1-3"/>
    <property type="match status" value="1"/>
</dbReference>
<sequence>MKESEYRISADRTAASKKGSDSKRRMVSSKDGQINKIIQPSSNSAECSAAGGGSSVHRIFEAPAPTRKDKGRAAEEAAALYLQSKGWEITERNWSCRSGELDLIAFKGETILFVEVRSRSGTGFGLPAESIDNRKMIKVRRTAEIYLQRFGLLDRHIRFDVIAVMLDRNLQIRSLDHIEEAF</sequence>
<dbReference type="InterPro" id="IPR011335">
    <property type="entry name" value="Restrct_endonuc-II-like"/>
</dbReference>
<evidence type="ECO:0000256" key="2">
    <source>
        <dbReference type="HAMAP-Rule" id="MF_00048"/>
    </source>
</evidence>
<name>A0ABQ2KQP4_9BACL</name>
<keyword evidence="5" id="KW-1185">Reference proteome</keyword>
<dbReference type="InterPro" id="IPR003509">
    <property type="entry name" value="UPF0102_YraN-like"/>
</dbReference>
<dbReference type="PANTHER" id="PTHR34039:SF1">
    <property type="entry name" value="UPF0102 PROTEIN YRAN"/>
    <property type="match status" value="1"/>
</dbReference>
<dbReference type="NCBIfam" id="NF009154">
    <property type="entry name" value="PRK12497.3-3"/>
    <property type="match status" value="1"/>
</dbReference>
<gene>
    <name evidence="4" type="ORF">GCM10010969_01150</name>
</gene>
<feature type="compositionally biased region" description="Basic and acidic residues" evidence="3">
    <location>
        <begin position="1"/>
        <end position="10"/>
    </location>
</feature>
<feature type="region of interest" description="Disordered" evidence="3">
    <location>
        <begin position="1"/>
        <end position="50"/>
    </location>
</feature>
<dbReference type="RefSeq" id="WP_018975049.1">
    <property type="nucleotide sequence ID" value="NZ_BMLN01000001.1"/>
</dbReference>
<dbReference type="SUPFAM" id="SSF52980">
    <property type="entry name" value="Restriction endonuclease-like"/>
    <property type="match status" value="1"/>
</dbReference>
<dbReference type="EMBL" id="BMLN01000001">
    <property type="protein sequence ID" value="GGN90524.1"/>
    <property type="molecule type" value="Genomic_DNA"/>
</dbReference>
<protein>
    <recommendedName>
        <fullName evidence="2">UPF0102 protein GCM10010969_01150</fullName>
    </recommendedName>
</protein>
<feature type="compositionally biased region" description="Polar residues" evidence="3">
    <location>
        <begin position="30"/>
        <end position="40"/>
    </location>
</feature>
<dbReference type="HAMAP" id="MF_00048">
    <property type="entry name" value="UPF0102"/>
    <property type="match status" value="1"/>
</dbReference>
<reference evidence="5" key="1">
    <citation type="journal article" date="2019" name="Int. J. Syst. Evol. Microbiol.">
        <title>The Global Catalogue of Microorganisms (GCM) 10K type strain sequencing project: providing services to taxonomists for standard genome sequencing and annotation.</title>
        <authorList>
            <consortium name="The Broad Institute Genomics Platform"/>
            <consortium name="The Broad Institute Genome Sequencing Center for Infectious Disease"/>
            <person name="Wu L."/>
            <person name="Ma J."/>
        </authorList>
    </citation>
    <scope>NUCLEOTIDE SEQUENCE [LARGE SCALE GENOMIC DNA]</scope>
    <source>
        <strain evidence="5">CGMCC 1.6964</strain>
    </source>
</reference>
<comment type="caution">
    <text evidence="4">The sequence shown here is derived from an EMBL/GenBank/DDBJ whole genome shotgun (WGS) entry which is preliminary data.</text>
</comment>
<dbReference type="InterPro" id="IPR011856">
    <property type="entry name" value="tRNA_endonuc-like_dom_sf"/>
</dbReference>